<evidence type="ECO:0000256" key="1">
    <source>
        <dbReference type="SAM" id="MobiDB-lite"/>
    </source>
</evidence>
<reference evidence="4" key="2">
    <citation type="submission" date="2016-11" db="UniProtKB">
        <authorList>
            <consortium name="WormBaseParasite"/>
        </authorList>
    </citation>
    <scope>IDENTIFICATION</scope>
</reference>
<accession>A0A1I7W006</accession>
<feature type="compositionally biased region" description="Basic and acidic residues" evidence="1">
    <location>
        <begin position="42"/>
        <end position="51"/>
    </location>
</feature>
<gene>
    <name evidence="2 4" type="ORF">LOAG_14438</name>
</gene>
<dbReference type="KEGG" id="loa:LOAG_14438"/>
<evidence type="ECO:0000313" key="2">
    <source>
        <dbReference type="EMBL" id="EFO14086.2"/>
    </source>
</evidence>
<dbReference type="AlphaFoldDB" id="A0A1I7W006"/>
<reference evidence="2 3" key="1">
    <citation type="submission" date="2012-04" db="EMBL/GenBank/DDBJ databases">
        <title>The Genome Sequence of Loa loa.</title>
        <authorList>
            <consortium name="The Broad Institute Genome Sequencing Platform"/>
            <consortium name="Broad Institute Genome Sequencing Center for Infectious Disease"/>
            <person name="Nutman T.B."/>
            <person name="Fink D.L."/>
            <person name="Russ C."/>
            <person name="Young S."/>
            <person name="Zeng Q."/>
            <person name="Gargeya S."/>
            <person name="Alvarado L."/>
            <person name="Berlin A."/>
            <person name="Chapman S.B."/>
            <person name="Chen Z."/>
            <person name="Freedman E."/>
            <person name="Gellesch M."/>
            <person name="Goldberg J."/>
            <person name="Griggs A."/>
            <person name="Gujja S."/>
            <person name="Heilman E.R."/>
            <person name="Heiman D."/>
            <person name="Howarth C."/>
            <person name="Mehta T."/>
            <person name="Neiman D."/>
            <person name="Pearson M."/>
            <person name="Roberts A."/>
            <person name="Saif S."/>
            <person name="Shea T."/>
            <person name="Shenoy N."/>
            <person name="Sisk P."/>
            <person name="Stolte C."/>
            <person name="Sykes S."/>
            <person name="White J."/>
            <person name="Yandava C."/>
            <person name="Haas B."/>
            <person name="Henn M.R."/>
            <person name="Nusbaum C."/>
            <person name="Birren B."/>
        </authorList>
    </citation>
    <scope>NUCLEOTIDE SEQUENCE [LARGE SCALE GENOMIC DNA]</scope>
</reference>
<evidence type="ECO:0000313" key="3">
    <source>
        <dbReference type="Proteomes" id="UP000095285"/>
    </source>
</evidence>
<accession>A0A1S0THR8</accession>
<dbReference type="CTD" id="9951918"/>
<evidence type="ECO:0000313" key="4">
    <source>
        <dbReference type="WBParaSite" id="EN70_8147"/>
    </source>
</evidence>
<dbReference type="Proteomes" id="UP000095285">
    <property type="component" value="Unassembled WGS sequence"/>
</dbReference>
<proteinExistence type="predicted"/>
<sequence>MLGLLTITSVFRNWRNSLQRKVENDNETANEYATRVNAQKSYKLDEPPISA</sequence>
<organism evidence="3 4">
    <name type="scientific">Loa loa</name>
    <name type="common">Eye worm</name>
    <name type="synonym">Filaria loa</name>
    <dbReference type="NCBI Taxonomy" id="7209"/>
    <lineage>
        <taxon>Eukaryota</taxon>
        <taxon>Metazoa</taxon>
        <taxon>Ecdysozoa</taxon>
        <taxon>Nematoda</taxon>
        <taxon>Chromadorea</taxon>
        <taxon>Rhabditida</taxon>
        <taxon>Spirurina</taxon>
        <taxon>Spiruromorpha</taxon>
        <taxon>Filarioidea</taxon>
        <taxon>Onchocercidae</taxon>
        <taxon>Loa</taxon>
    </lineage>
</organism>
<dbReference type="InParanoid" id="A0A1I7W006"/>
<dbReference type="EMBL" id="JH712183">
    <property type="protein sequence ID" value="EFO14086.2"/>
    <property type="molecule type" value="Genomic_DNA"/>
</dbReference>
<feature type="region of interest" description="Disordered" evidence="1">
    <location>
        <begin position="25"/>
        <end position="51"/>
    </location>
</feature>
<dbReference type="GeneID" id="9951918"/>
<name>A0A1I7W006_LOALO</name>
<feature type="compositionally biased region" description="Polar residues" evidence="1">
    <location>
        <begin position="27"/>
        <end position="40"/>
    </location>
</feature>
<dbReference type="WBParaSite" id="EN70_8147">
    <property type="protein sequence ID" value="EN70_8147"/>
    <property type="gene ID" value="EN70_8147"/>
</dbReference>
<dbReference type="RefSeq" id="XP_003149983.2">
    <property type="nucleotide sequence ID" value="XM_003149935.2"/>
</dbReference>
<keyword evidence="3" id="KW-1185">Reference proteome</keyword>
<protein>
    <submittedName>
        <fullName evidence="2 4">Uncharacterized protein</fullName>
    </submittedName>
</protein>